<evidence type="ECO:0000259" key="3">
    <source>
        <dbReference type="PROSITE" id="PS50076"/>
    </source>
</evidence>
<dbReference type="InterPro" id="IPR036869">
    <property type="entry name" value="J_dom_sf"/>
</dbReference>
<sequence>MQKQRPGFSFSFDDPPQVQVRACDHPGCAEVGEYRAPKNRSQLNDYYWFCLDHVRAYNKAWDYYQGMSTEEIERAMRYDTTWQRPTWPMGDWRTRERNLRDSMSRGHSFGADWEAGASHRPPPPAPRTPEDDALDVLGLKAPIGFAEVKQRYRELAKQNHPDTHGGDKDAEERLKRINQAYNVLKAAYADHG</sequence>
<evidence type="ECO:0000313" key="4">
    <source>
        <dbReference type="EMBL" id="TWB22703.1"/>
    </source>
</evidence>
<dbReference type="InterPro" id="IPR051938">
    <property type="entry name" value="Apopto_cytoskel_mod"/>
</dbReference>
<dbReference type="OrthoDB" id="9786294at2"/>
<evidence type="ECO:0000313" key="5">
    <source>
        <dbReference type="Proteomes" id="UP000319859"/>
    </source>
</evidence>
<keyword evidence="1" id="KW-0143">Chaperone</keyword>
<organism evidence="4 5">
    <name type="scientific">Nitrospirillum amazonense</name>
    <dbReference type="NCBI Taxonomy" id="28077"/>
    <lineage>
        <taxon>Bacteria</taxon>
        <taxon>Pseudomonadati</taxon>
        <taxon>Pseudomonadota</taxon>
        <taxon>Alphaproteobacteria</taxon>
        <taxon>Rhodospirillales</taxon>
        <taxon>Azospirillaceae</taxon>
        <taxon>Nitrospirillum</taxon>
    </lineage>
</organism>
<accession>A0A560FM57</accession>
<dbReference type="SMART" id="SM00271">
    <property type="entry name" value="DnaJ"/>
    <property type="match status" value="1"/>
</dbReference>
<feature type="region of interest" description="Disordered" evidence="2">
    <location>
        <begin position="103"/>
        <end position="132"/>
    </location>
</feature>
<dbReference type="Gene3D" id="1.10.287.110">
    <property type="entry name" value="DnaJ domain"/>
    <property type="match status" value="1"/>
</dbReference>
<evidence type="ECO:0000256" key="2">
    <source>
        <dbReference type="SAM" id="MobiDB-lite"/>
    </source>
</evidence>
<dbReference type="EMBL" id="VITN01000003">
    <property type="protein sequence ID" value="TWB22703.1"/>
    <property type="molecule type" value="Genomic_DNA"/>
</dbReference>
<reference evidence="4 5" key="1">
    <citation type="submission" date="2019-06" db="EMBL/GenBank/DDBJ databases">
        <title>Genomic Encyclopedia of Type Strains, Phase IV (KMG-V): Genome sequencing to study the core and pangenomes of soil and plant-associated prokaryotes.</title>
        <authorList>
            <person name="Whitman W."/>
        </authorList>
    </citation>
    <scope>NUCLEOTIDE SEQUENCE [LARGE SCALE GENOMIC DNA]</scope>
    <source>
        <strain evidence="4 5">BR 11880</strain>
    </source>
</reference>
<dbReference type="Pfam" id="PF00226">
    <property type="entry name" value="DnaJ"/>
    <property type="match status" value="1"/>
</dbReference>
<dbReference type="PROSITE" id="PS50076">
    <property type="entry name" value="DNAJ_2"/>
    <property type="match status" value="1"/>
</dbReference>
<dbReference type="PRINTS" id="PR00625">
    <property type="entry name" value="JDOMAIN"/>
</dbReference>
<protein>
    <submittedName>
        <fullName evidence="4">DnaJ-like protein</fullName>
    </submittedName>
</protein>
<dbReference type="Proteomes" id="UP000319859">
    <property type="component" value="Unassembled WGS sequence"/>
</dbReference>
<dbReference type="PANTHER" id="PTHR44145">
    <property type="entry name" value="DNAJ HOMOLOG SUBFAMILY A MEMBER 3, MITOCHONDRIAL"/>
    <property type="match status" value="1"/>
</dbReference>
<dbReference type="AlphaFoldDB" id="A0A560FM57"/>
<proteinExistence type="predicted"/>
<comment type="caution">
    <text evidence="4">The sequence shown here is derived from an EMBL/GenBank/DDBJ whole genome shotgun (WGS) entry which is preliminary data.</text>
</comment>
<dbReference type="RefSeq" id="WP_145749267.1">
    <property type="nucleotide sequence ID" value="NZ_VITN01000003.1"/>
</dbReference>
<name>A0A560FM57_9PROT</name>
<dbReference type="CDD" id="cd06257">
    <property type="entry name" value="DnaJ"/>
    <property type="match status" value="1"/>
</dbReference>
<dbReference type="PANTHER" id="PTHR44145:SF3">
    <property type="entry name" value="DNAJ HOMOLOG SUBFAMILY A MEMBER 3, MITOCHONDRIAL"/>
    <property type="match status" value="1"/>
</dbReference>
<gene>
    <name evidence="4" type="ORF">FBZ89_103330</name>
</gene>
<dbReference type="InterPro" id="IPR001623">
    <property type="entry name" value="DnaJ_domain"/>
</dbReference>
<evidence type="ECO:0000256" key="1">
    <source>
        <dbReference type="ARBA" id="ARBA00023186"/>
    </source>
</evidence>
<feature type="domain" description="J" evidence="3">
    <location>
        <begin position="132"/>
        <end position="189"/>
    </location>
</feature>
<dbReference type="SUPFAM" id="SSF46565">
    <property type="entry name" value="Chaperone J-domain"/>
    <property type="match status" value="1"/>
</dbReference>